<organism evidence="1 2">
    <name type="scientific">Smallanthus sonchifolius</name>
    <dbReference type="NCBI Taxonomy" id="185202"/>
    <lineage>
        <taxon>Eukaryota</taxon>
        <taxon>Viridiplantae</taxon>
        <taxon>Streptophyta</taxon>
        <taxon>Embryophyta</taxon>
        <taxon>Tracheophyta</taxon>
        <taxon>Spermatophyta</taxon>
        <taxon>Magnoliopsida</taxon>
        <taxon>eudicotyledons</taxon>
        <taxon>Gunneridae</taxon>
        <taxon>Pentapetalae</taxon>
        <taxon>asterids</taxon>
        <taxon>campanulids</taxon>
        <taxon>Asterales</taxon>
        <taxon>Asteraceae</taxon>
        <taxon>Asteroideae</taxon>
        <taxon>Heliantheae alliance</taxon>
        <taxon>Millerieae</taxon>
        <taxon>Smallanthus</taxon>
    </lineage>
</organism>
<dbReference type="Proteomes" id="UP001056120">
    <property type="component" value="Linkage Group LG16"/>
</dbReference>
<reference evidence="1 2" key="2">
    <citation type="journal article" date="2022" name="Mol. Ecol. Resour.">
        <title>The genomes of chicory, endive, great burdock and yacon provide insights into Asteraceae paleo-polyploidization history and plant inulin production.</title>
        <authorList>
            <person name="Fan W."/>
            <person name="Wang S."/>
            <person name="Wang H."/>
            <person name="Wang A."/>
            <person name="Jiang F."/>
            <person name="Liu H."/>
            <person name="Zhao H."/>
            <person name="Xu D."/>
            <person name="Zhang Y."/>
        </authorList>
    </citation>
    <scope>NUCLEOTIDE SEQUENCE [LARGE SCALE GENOMIC DNA]</scope>
    <source>
        <strain evidence="2">cv. Yunnan</strain>
        <tissue evidence="1">Leaves</tissue>
    </source>
</reference>
<dbReference type="EMBL" id="CM042033">
    <property type="protein sequence ID" value="KAI3774419.1"/>
    <property type="molecule type" value="Genomic_DNA"/>
</dbReference>
<reference evidence="2" key="1">
    <citation type="journal article" date="2022" name="Mol. Ecol. Resour.">
        <title>The genomes of chicory, endive, great burdock and yacon provide insights into Asteraceae palaeo-polyploidization history and plant inulin production.</title>
        <authorList>
            <person name="Fan W."/>
            <person name="Wang S."/>
            <person name="Wang H."/>
            <person name="Wang A."/>
            <person name="Jiang F."/>
            <person name="Liu H."/>
            <person name="Zhao H."/>
            <person name="Xu D."/>
            <person name="Zhang Y."/>
        </authorList>
    </citation>
    <scope>NUCLEOTIDE SEQUENCE [LARGE SCALE GENOMIC DNA]</scope>
    <source>
        <strain evidence="2">cv. Yunnan</strain>
    </source>
</reference>
<comment type="caution">
    <text evidence="1">The sequence shown here is derived from an EMBL/GenBank/DDBJ whole genome shotgun (WGS) entry which is preliminary data.</text>
</comment>
<proteinExistence type="predicted"/>
<keyword evidence="2" id="KW-1185">Reference proteome</keyword>
<evidence type="ECO:0000313" key="2">
    <source>
        <dbReference type="Proteomes" id="UP001056120"/>
    </source>
</evidence>
<accession>A0ACB9FT67</accession>
<name>A0ACB9FT67_9ASTR</name>
<gene>
    <name evidence="1" type="ORF">L1987_48974</name>
</gene>
<protein>
    <submittedName>
        <fullName evidence="1">Uncharacterized protein</fullName>
    </submittedName>
</protein>
<evidence type="ECO:0000313" key="1">
    <source>
        <dbReference type="EMBL" id="KAI3774419.1"/>
    </source>
</evidence>
<sequence length="198" mass="22927">MSCSDHPSPSTRSLSEVSEDELIRLTLDLAAAARQNFGFLRDVAESLWLHHTPVLVEAVRRYDELWMPMISNLTAGSGKPLMILPPLDIEWVWFCYTLNPVANRQYSDSRFSKLIGKPAIFNQENKDYVLERCKEIWVSKYPSESFENEDDFDDDDIHNVNVVEMVYLLGEISKQRCLLTKFSKPYMLELVYLIAARN</sequence>